<dbReference type="EMBL" id="CP115453">
    <property type="protein sequence ID" value="WBP92173.1"/>
    <property type="molecule type" value="Genomic_DNA"/>
</dbReference>
<gene>
    <name evidence="2" type="ORF">O1G21_41240</name>
</gene>
<dbReference type="Proteomes" id="UP001212821">
    <property type="component" value="Plasmid punmamed4"/>
</dbReference>
<name>A0ABY7QH89_9ACTN</name>
<evidence type="ECO:0008006" key="4">
    <source>
        <dbReference type="Google" id="ProtNLM"/>
    </source>
</evidence>
<sequence length="59" mass="6218">MFVERGLIVLCGQYLLDGCCGSSCLVGVLLFCDGDLVAVSVFVLMLGLFSLMGLLLGSR</sequence>
<feature type="transmembrane region" description="Helical" evidence="1">
    <location>
        <begin position="37"/>
        <end position="57"/>
    </location>
</feature>
<dbReference type="RefSeq" id="WP_270151916.1">
    <property type="nucleotide sequence ID" value="NZ_CP115453.1"/>
</dbReference>
<accession>A0ABY7QH89</accession>
<keyword evidence="2" id="KW-0614">Plasmid</keyword>
<keyword evidence="1" id="KW-0812">Transmembrane</keyword>
<geneLocation type="plasmid" evidence="2 3">
    <name>punmamed4</name>
</geneLocation>
<feature type="transmembrane region" description="Helical" evidence="1">
    <location>
        <begin position="7"/>
        <end position="31"/>
    </location>
</feature>
<keyword evidence="3" id="KW-1185">Reference proteome</keyword>
<evidence type="ECO:0000313" key="3">
    <source>
        <dbReference type="Proteomes" id="UP001212821"/>
    </source>
</evidence>
<reference evidence="2 3" key="1">
    <citation type="submission" date="2022-12" db="EMBL/GenBank/DDBJ databases">
        <title>HUAS 3-15.</title>
        <authorList>
            <person name="Mo P."/>
        </authorList>
    </citation>
    <scope>NUCLEOTIDE SEQUENCE [LARGE SCALE GENOMIC DNA]</scope>
    <source>
        <strain evidence="2 3">HUAS 3-15</strain>
        <plasmid evidence="2 3">punmamed4</plasmid>
    </source>
</reference>
<proteinExistence type="predicted"/>
<evidence type="ECO:0000256" key="1">
    <source>
        <dbReference type="SAM" id="Phobius"/>
    </source>
</evidence>
<keyword evidence="1" id="KW-0472">Membrane</keyword>
<keyword evidence="1" id="KW-1133">Transmembrane helix</keyword>
<organism evidence="2 3">
    <name type="scientific">Kitasatospora cathayae</name>
    <dbReference type="NCBI Taxonomy" id="3004092"/>
    <lineage>
        <taxon>Bacteria</taxon>
        <taxon>Bacillati</taxon>
        <taxon>Actinomycetota</taxon>
        <taxon>Actinomycetes</taxon>
        <taxon>Kitasatosporales</taxon>
        <taxon>Streptomycetaceae</taxon>
        <taxon>Kitasatospora</taxon>
    </lineage>
</organism>
<protein>
    <recommendedName>
        <fullName evidence="4">Transmembrane protein</fullName>
    </recommendedName>
</protein>
<evidence type="ECO:0000313" key="2">
    <source>
        <dbReference type="EMBL" id="WBP92173.1"/>
    </source>
</evidence>